<dbReference type="InterPro" id="IPR016159">
    <property type="entry name" value="Cullin_repeat-like_dom_sf"/>
</dbReference>
<evidence type="ECO:0000256" key="1">
    <source>
        <dbReference type="ARBA" id="ARBA00006756"/>
    </source>
</evidence>
<evidence type="ECO:0000256" key="2">
    <source>
        <dbReference type="ARBA" id="ARBA00022448"/>
    </source>
</evidence>
<feature type="compositionally biased region" description="Low complexity" evidence="4">
    <location>
        <begin position="146"/>
        <end position="165"/>
    </location>
</feature>
<dbReference type="GO" id="GO:0000145">
    <property type="term" value="C:exocyst"/>
    <property type="evidence" value="ECO:0007669"/>
    <property type="project" value="InterPro"/>
</dbReference>
<name>A0A843WWV8_COLES</name>
<feature type="compositionally biased region" description="Basic residues" evidence="4">
    <location>
        <begin position="13"/>
        <end position="27"/>
    </location>
</feature>
<evidence type="ECO:0000256" key="4">
    <source>
        <dbReference type="SAM" id="MobiDB-lite"/>
    </source>
</evidence>
<protein>
    <recommendedName>
        <fullName evidence="3">Exocyst subunit Exo70 family protein</fullName>
    </recommendedName>
</protein>
<keyword evidence="3" id="KW-0653">Protein transport</keyword>
<gene>
    <name evidence="6" type="ORF">Taro_041288</name>
</gene>
<dbReference type="Pfam" id="PF03081">
    <property type="entry name" value="Exo70_C"/>
    <property type="match status" value="1"/>
</dbReference>
<feature type="domain" description="Exocyst complex subunit Exo70 C-terminal" evidence="5">
    <location>
        <begin position="252"/>
        <end position="629"/>
    </location>
</feature>
<feature type="region of interest" description="Disordered" evidence="4">
    <location>
        <begin position="146"/>
        <end position="178"/>
    </location>
</feature>
<dbReference type="GO" id="GO:0006887">
    <property type="term" value="P:exocytosis"/>
    <property type="evidence" value="ECO:0007669"/>
    <property type="project" value="UniProtKB-KW"/>
</dbReference>
<keyword evidence="2 3" id="KW-0813">Transport</keyword>
<evidence type="ECO:0000256" key="3">
    <source>
        <dbReference type="RuleBase" id="RU365026"/>
    </source>
</evidence>
<evidence type="ECO:0000259" key="5">
    <source>
        <dbReference type="Pfam" id="PF03081"/>
    </source>
</evidence>
<proteinExistence type="inferred from homology"/>
<comment type="function">
    <text evidence="3">Component of the exocyst complex.</text>
</comment>
<comment type="caution">
    <text evidence="6">The sequence shown here is derived from an EMBL/GenBank/DDBJ whole genome shotgun (WGS) entry which is preliminary data.</text>
</comment>
<dbReference type="InterPro" id="IPR046364">
    <property type="entry name" value="Exo70_C"/>
</dbReference>
<dbReference type="Pfam" id="PF20669">
    <property type="entry name" value="Exo70_N"/>
    <property type="match status" value="1"/>
</dbReference>
<dbReference type="OrthoDB" id="1922221at2759"/>
<dbReference type="Proteomes" id="UP000652761">
    <property type="component" value="Unassembled WGS sequence"/>
</dbReference>
<keyword evidence="7" id="KW-1185">Reference proteome</keyword>
<evidence type="ECO:0000313" key="6">
    <source>
        <dbReference type="EMBL" id="MQM08434.1"/>
    </source>
</evidence>
<feature type="region of interest" description="Disordered" evidence="4">
    <location>
        <begin position="1"/>
        <end position="39"/>
    </location>
</feature>
<sequence>MKKATRSIFFHSSPRHSHHHHGHRRRSPSPSSSPSPAPPVYTFSATMMEENVSDAEEIITKWDPQGSSYAKITSLFHESREEARRFLRAVADLRRAMHFFVADSHVASTALLVRAQTLMQAAMRRLQKEFHQILCVSRHCLDPESSVSSSPTRSSHSLNSSSSLSDLEEEETRASPGSIGEVDCASAVAVADLRVIAECMVSSGYGKECVKVYKLVRRSIVDEGVYKLGFEKPSLVHVQKFDWDVLDVRIRSWLAASKAAVRTLFSGERALCDQVFAFSSSISESCFAEIAMEPAMQLLRFPELVASKKKTTPERIFRILDMYDCISELWPDLESTFSFQSTAAVRSQAASSLTKLGEAVRSSLVEFESAMQRDSSKAAVPGGGLHPLSRYVMNYVTFLADYSSALEDIYADYPLETPNPLPESFFDAIAPTSAPSSPSSRGGETPLLMSPVSARVGWLILGLLCKLDIRAELYREAALAYLFLTNNLRYVVRKVRSSSGLLELLGEEWVARHEARARGYASSYERLAWDNVLAAIPLDTAVVAKMDVQAAGERMRRFNEAFEKAYRAQAGWAVADGRIREELKLSIARKLIPAYRPFYERCRLLLRGEMVSPAAVRFAPEDLENYISDLFYGGGTGSSVSSTTNSSVSGGSSHGSCR</sequence>
<dbReference type="EMBL" id="NMUH01004118">
    <property type="protein sequence ID" value="MQM08434.1"/>
    <property type="molecule type" value="Genomic_DNA"/>
</dbReference>
<dbReference type="GO" id="GO:0015031">
    <property type="term" value="P:protein transport"/>
    <property type="evidence" value="ECO:0007669"/>
    <property type="project" value="UniProtKB-KW"/>
</dbReference>
<dbReference type="GO" id="GO:0005546">
    <property type="term" value="F:phosphatidylinositol-4,5-bisphosphate binding"/>
    <property type="evidence" value="ECO:0007669"/>
    <property type="project" value="InterPro"/>
</dbReference>
<dbReference type="PANTHER" id="PTHR12542:SF17">
    <property type="entry name" value="EXOCYST SUBUNIT EXO70 FAMILY PROTEIN"/>
    <property type="match status" value="1"/>
</dbReference>
<dbReference type="AlphaFoldDB" id="A0A843WWV8"/>
<dbReference type="PANTHER" id="PTHR12542">
    <property type="entry name" value="EXOCYST COMPLEX PROTEIN EXO70"/>
    <property type="match status" value="1"/>
</dbReference>
<comment type="similarity">
    <text evidence="1 3">Belongs to the EXO70 family.</text>
</comment>
<dbReference type="Gene3D" id="1.20.1280.170">
    <property type="entry name" value="Exocyst complex component Exo70"/>
    <property type="match status" value="1"/>
</dbReference>
<keyword evidence="3" id="KW-0268">Exocytosis</keyword>
<evidence type="ECO:0000313" key="7">
    <source>
        <dbReference type="Proteomes" id="UP000652761"/>
    </source>
</evidence>
<dbReference type="SUPFAM" id="SSF74788">
    <property type="entry name" value="Cullin repeat-like"/>
    <property type="match status" value="1"/>
</dbReference>
<dbReference type="InterPro" id="IPR004140">
    <property type="entry name" value="Exo70"/>
</dbReference>
<reference evidence="6" key="1">
    <citation type="submission" date="2017-07" db="EMBL/GenBank/DDBJ databases">
        <title>Taro Niue Genome Assembly and Annotation.</title>
        <authorList>
            <person name="Atibalentja N."/>
            <person name="Keating K."/>
            <person name="Fields C.J."/>
        </authorList>
    </citation>
    <scope>NUCLEOTIDE SEQUENCE</scope>
    <source>
        <strain evidence="6">Niue_2</strain>
        <tissue evidence="6">Leaf</tissue>
    </source>
</reference>
<organism evidence="6 7">
    <name type="scientific">Colocasia esculenta</name>
    <name type="common">Wild taro</name>
    <name type="synonym">Arum esculentum</name>
    <dbReference type="NCBI Taxonomy" id="4460"/>
    <lineage>
        <taxon>Eukaryota</taxon>
        <taxon>Viridiplantae</taxon>
        <taxon>Streptophyta</taxon>
        <taxon>Embryophyta</taxon>
        <taxon>Tracheophyta</taxon>
        <taxon>Spermatophyta</taxon>
        <taxon>Magnoliopsida</taxon>
        <taxon>Liliopsida</taxon>
        <taxon>Araceae</taxon>
        <taxon>Aroideae</taxon>
        <taxon>Colocasieae</taxon>
        <taxon>Colocasia</taxon>
    </lineage>
</organism>
<accession>A0A843WWV8</accession>